<reference evidence="2" key="1">
    <citation type="submission" date="2020-10" db="EMBL/GenBank/DDBJ databases">
        <title>Sequencing the genomes of 1000 actinobacteria strains.</title>
        <authorList>
            <person name="Klenk H.-P."/>
        </authorList>
    </citation>
    <scope>NUCLEOTIDE SEQUENCE</scope>
    <source>
        <strain evidence="2">DSM 46832</strain>
    </source>
</reference>
<sequence length="97" mass="11236">MAEVYRGGRAFSGGSPDWLTPHEVRTRRFAPRRLGVDGEQVRAFQLRLADELSVLVRELTMARTENARLRRVLRDWQTTHARTCNRPQPPRGNSGHW</sequence>
<dbReference type="Gene3D" id="6.10.250.660">
    <property type="match status" value="1"/>
</dbReference>
<comment type="caution">
    <text evidence="2">The sequence shown here is derived from an EMBL/GenBank/DDBJ whole genome shotgun (WGS) entry which is preliminary data.</text>
</comment>
<dbReference type="Proteomes" id="UP000649753">
    <property type="component" value="Unassembled WGS sequence"/>
</dbReference>
<gene>
    <name evidence="2" type="ORF">H4W31_005631</name>
</gene>
<evidence type="ECO:0000256" key="1">
    <source>
        <dbReference type="SAM" id="MobiDB-lite"/>
    </source>
</evidence>
<name>A0A927M893_9ACTN</name>
<organism evidence="2 3">
    <name type="scientific">Plantactinospora soyae</name>
    <dbReference type="NCBI Taxonomy" id="1544732"/>
    <lineage>
        <taxon>Bacteria</taxon>
        <taxon>Bacillati</taxon>
        <taxon>Actinomycetota</taxon>
        <taxon>Actinomycetes</taxon>
        <taxon>Micromonosporales</taxon>
        <taxon>Micromonosporaceae</taxon>
        <taxon>Plantactinospora</taxon>
    </lineage>
</organism>
<evidence type="ECO:0008006" key="4">
    <source>
        <dbReference type="Google" id="ProtNLM"/>
    </source>
</evidence>
<dbReference type="RefSeq" id="WP_192769359.1">
    <property type="nucleotide sequence ID" value="NZ_JADBEB010000001.1"/>
</dbReference>
<dbReference type="EMBL" id="JADBEB010000001">
    <property type="protein sequence ID" value="MBE1489993.1"/>
    <property type="molecule type" value="Genomic_DNA"/>
</dbReference>
<keyword evidence="3" id="KW-1185">Reference proteome</keyword>
<evidence type="ECO:0000313" key="2">
    <source>
        <dbReference type="EMBL" id="MBE1489993.1"/>
    </source>
</evidence>
<protein>
    <recommendedName>
        <fullName evidence="4">Cell division protein DivIVA</fullName>
    </recommendedName>
</protein>
<accession>A0A927M893</accession>
<proteinExistence type="predicted"/>
<evidence type="ECO:0000313" key="3">
    <source>
        <dbReference type="Proteomes" id="UP000649753"/>
    </source>
</evidence>
<dbReference type="AlphaFoldDB" id="A0A927M893"/>
<feature type="region of interest" description="Disordered" evidence="1">
    <location>
        <begin position="78"/>
        <end position="97"/>
    </location>
</feature>